<dbReference type="GO" id="GO:0004671">
    <property type="term" value="F:protein C-terminal S-isoprenylcysteine carboxyl O-methyltransferase activity"/>
    <property type="evidence" value="ECO:0007669"/>
    <property type="project" value="TreeGrafter"/>
</dbReference>
<feature type="transmembrane region" description="Helical" evidence="9">
    <location>
        <begin position="155"/>
        <end position="173"/>
    </location>
</feature>
<dbReference type="OrthoDB" id="422086at2759"/>
<feature type="transmembrane region" description="Helical" evidence="9">
    <location>
        <begin position="179"/>
        <end position="199"/>
    </location>
</feature>
<dbReference type="EMBL" id="PGGS01001631">
    <property type="protein sequence ID" value="PNH00185.1"/>
    <property type="molecule type" value="Genomic_DNA"/>
</dbReference>
<comment type="caution">
    <text evidence="10">The sequence shown here is derived from an EMBL/GenBank/DDBJ whole genome shotgun (WGS) entry which is preliminary data.</text>
</comment>
<comment type="subcellular location">
    <subcellularLocation>
        <location evidence="1">Endomembrane system</location>
        <topology evidence="1">Multi-pass membrane protein</topology>
    </subcellularLocation>
</comment>
<gene>
    <name evidence="10" type="ORF">TSOC_014007</name>
</gene>
<feature type="transmembrane region" description="Helical" evidence="9">
    <location>
        <begin position="220"/>
        <end position="242"/>
    </location>
</feature>
<keyword evidence="3 9" id="KW-0812">Transmembrane</keyword>
<accession>A0A2J7ZIT5</accession>
<proteinExistence type="predicted"/>
<evidence type="ECO:0000256" key="2">
    <source>
        <dbReference type="ARBA" id="ARBA00022516"/>
    </source>
</evidence>
<evidence type="ECO:0000256" key="1">
    <source>
        <dbReference type="ARBA" id="ARBA00004127"/>
    </source>
</evidence>
<evidence type="ECO:0000313" key="11">
    <source>
        <dbReference type="Proteomes" id="UP000236333"/>
    </source>
</evidence>
<evidence type="ECO:0000256" key="5">
    <source>
        <dbReference type="ARBA" id="ARBA00023098"/>
    </source>
</evidence>
<evidence type="ECO:0000256" key="7">
    <source>
        <dbReference type="ARBA" id="ARBA00023209"/>
    </source>
</evidence>
<keyword evidence="5" id="KW-0443">Lipid metabolism</keyword>
<dbReference type="PANTHER" id="PTHR12714">
    <property type="entry name" value="PROTEIN-S ISOPRENYLCYSTEINE O-METHYLTRANSFERASE"/>
    <property type="match status" value="1"/>
</dbReference>
<protein>
    <recommendedName>
        <fullName evidence="12">Protein-S-isoprenylcysteine O-methyltransferase</fullName>
    </recommendedName>
</protein>
<dbReference type="Gene3D" id="1.20.120.1630">
    <property type="match status" value="1"/>
</dbReference>
<dbReference type="AlphaFoldDB" id="A0A2J7ZIT5"/>
<dbReference type="UniPathway" id="UPA00753"/>
<dbReference type="InterPro" id="IPR007318">
    <property type="entry name" value="Phopholipid_MeTrfase"/>
</dbReference>
<evidence type="ECO:0000256" key="3">
    <source>
        <dbReference type="ARBA" id="ARBA00022692"/>
    </source>
</evidence>
<evidence type="ECO:0008006" key="12">
    <source>
        <dbReference type="Google" id="ProtNLM"/>
    </source>
</evidence>
<dbReference type="GO" id="GO:0006656">
    <property type="term" value="P:phosphatidylcholine biosynthetic process"/>
    <property type="evidence" value="ECO:0007669"/>
    <property type="project" value="UniProtKB-UniPathway"/>
</dbReference>
<keyword evidence="2" id="KW-0444">Lipid biosynthesis</keyword>
<sequence length="271" mass="28415">MGLYDSLMPGVRTAASSPRRTVAAAPAPWAGGACCAVSVDSAAEAEEETRSAALAADARIIEGARRRQGLVPCRMMAASLTLQAQLRSDPGPVLGRTADSKLTVADAGSRGDGAASHPVDVPDEVLEEEEDLIASKELAAELMDGSTFGKRGEQWLLAQVAAVAMLLFPPLVLKGLVDFLATVSLTAGLVFMVSALFSLGRSISPLPQPRKKHQLVVSGIYGYARHPMYGGLLLAALGLAVLTRNETRLAITAVLWWVLENMVRRAGEGGG</sequence>
<keyword evidence="6 9" id="KW-0472">Membrane</keyword>
<evidence type="ECO:0000256" key="4">
    <source>
        <dbReference type="ARBA" id="ARBA00022989"/>
    </source>
</evidence>
<keyword evidence="7" id="KW-0594">Phospholipid biosynthesis</keyword>
<evidence type="ECO:0000256" key="9">
    <source>
        <dbReference type="SAM" id="Phobius"/>
    </source>
</evidence>
<evidence type="ECO:0000256" key="6">
    <source>
        <dbReference type="ARBA" id="ARBA00023136"/>
    </source>
</evidence>
<keyword evidence="11" id="KW-1185">Reference proteome</keyword>
<name>A0A2J7ZIT5_9CHLO</name>
<organism evidence="10 11">
    <name type="scientific">Tetrabaena socialis</name>
    <dbReference type="NCBI Taxonomy" id="47790"/>
    <lineage>
        <taxon>Eukaryota</taxon>
        <taxon>Viridiplantae</taxon>
        <taxon>Chlorophyta</taxon>
        <taxon>core chlorophytes</taxon>
        <taxon>Chlorophyceae</taxon>
        <taxon>CS clade</taxon>
        <taxon>Chlamydomonadales</taxon>
        <taxon>Tetrabaenaceae</taxon>
        <taxon>Tetrabaena</taxon>
    </lineage>
</organism>
<keyword evidence="8" id="KW-1208">Phospholipid metabolism</keyword>
<evidence type="ECO:0000313" key="10">
    <source>
        <dbReference type="EMBL" id="PNH00185.1"/>
    </source>
</evidence>
<reference evidence="10 11" key="1">
    <citation type="journal article" date="2017" name="Mol. Biol. Evol.">
        <title>The 4-celled Tetrabaena socialis nuclear genome reveals the essential components for genetic control of cell number at the origin of multicellularity in the volvocine lineage.</title>
        <authorList>
            <person name="Featherston J."/>
            <person name="Arakaki Y."/>
            <person name="Hanschen E.R."/>
            <person name="Ferris P.J."/>
            <person name="Michod R.E."/>
            <person name="Olson B.J.S.C."/>
            <person name="Nozaki H."/>
            <person name="Durand P.M."/>
        </authorList>
    </citation>
    <scope>NUCLEOTIDE SEQUENCE [LARGE SCALE GENOMIC DNA]</scope>
    <source>
        <strain evidence="10 11">NIES-571</strain>
    </source>
</reference>
<dbReference type="GO" id="GO:0005783">
    <property type="term" value="C:endoplasmic reticulum"/>
    <property type="evidence" value="ECO:0007669"/>
    <property type="project" value="TreeGrafter"/>
</dbReference>
<dbReference type="Pfam" id="PF04191">
    <property type="entry name" value="PEMT"/>
    <property type="match status" value="1"/>
</dbReference>
<evidence type="ECO:0000256" key="8">
    <source>
        <dbReference type="ARBA" id="ARBA00023264"/>
    </source>
</evidence>
<dbReference type="PANTHER" id="PTHR12714:SF26">
    <property type="entry name" value="ISOPRENYLCYSTEINE CARBOXYLMETHYLTRANSFERASE FAMILY PROTEIN"/>
    <property type="match status" value="1"/>
</dbReference>
<dbReference type="Proteomes" id="UP000236333">
    <property type="component" value="Unassembled WGS sequence"/>
</dbReference>
<keyword evidence="4 9" id="KW-1133">Transmembrane helix</keyword>